<keyword evidence="2" id="KW-1185">Reference proteome</keyword>
<dbReference type="EMBL" id="JASHIF010000012">
    <property type="protein sequence ID" value="MDI9860650.1"/>
    <property type="molecule type" value="Genomic_DNA"/>
</dbReference>
<dbReference type="InterPro" id="IPR036388">
    <property type="entry name" value="WH-like_DNA-bd_sf"/>
</dbReference>
<proteinExistence type="predicted"/>
<evidence type="ECO:0000313" key="2">
    <source>
        <dbReference type="Proteomes" id="UP001236507"/>
    </source>
</evidence>
<accession>A0ABT6YAS8</accession>
<evidence type="ECO:0000313" key="1">
    <source>
        <dbReference type="EMBL" id="MDI9860650.1"/>
    </source>
</evidence>
<comment type="caution">
    <text evidence="1">The sequence shown here is derived from an EMBL/GenBank/DDBJ whole genome shotgun (WGS) entry which is preliminary data.</text>
</comment>
<dbReference type="Gene3D" id="1.10.10.10">
    <property type="entry name" value="Winged helix-like DNA-binding domain superfamily/Winged helix DNA-binding domain"/>
    <property type="match status" value="1"/>
</dbReference>
<name>A0ABT6YAS8_9BACT</name>
<dbReference type="RefSeq" id="WP_283345291.1">
    <property type="nucleotide sequence ID" value="NZ_JASHIF010000012.1"/>
</dbReference>
<gene>
    <name evidence="1" type="ORF">QM524_15650</name>
</gene>
<dbReference type="SUPFAM" id="SSF46785">
    <property type="entry name" value="Winged helix' DNA-binding domain"/>
    <property type="match status" value="1"/>
</dbReference>
<dbReference type="Proteomes" id="UP001236507">
    <property type="component" value="Unassembled WGS sequence"/>
</dbReference>
<protein>
    <submittedName>
        <fullName evidence="1">Winged helix-turn-helix transcriptional regulator</fullName>
    </submittedName>
</protein>
<dbReference type="Pfam" id="PF13412">
    <property type="entry name" value="HTH_24"/>
    <property type="match status" value="1"/>
</dbReference>
<organism evidence="1 2">
    <name type="scientific">Flectobacillus roseus</name>
    <dbReference type="NCBI Taxonomy" id="502259"/>
    <lineage>
        <taxon>Bacteria</taxon>
        <taxon>Pseudomonadati</taxon>
        <taxon>Bacteroidota</taxon>
        <taxon>Cytophagia</taxon>
        <taxon>Cytophagales</taxon>
        <taxon>Flectobacillaceae</taxon>
        <taxon>Flectobacillus</taxon>
    </lineage>
</organism>
<dbReference type="InterPro" id="IPR036390">
    <property type="entry name" value="WH_DNA-bd_sf"/>
</dbReference>
<sequence length="61" mass="6830">MSEKVLKLINLNPHITTVALAKELGKSQRTIERAIKRLKTENKIERVGGDNGGYWEVIVLG</sequence>
<reference evidence="1 2" key="1">
    <citation type="submission" date="2023-05" db="EMBL/GenBank/DDBJ databases">
        <title>Novel species of genus Flectobacillus isolated from stream in China.</title>
        <authorList>
            <person name="Lu H."/>
        </authorList>
    </citation>
    <scope>NUCLEOTIDE SEQUENCE [LARGE SCALE GENOMIC DNA]</scope>
    <source>
        <strain evidence="1 2">KCTC 42575</strain>
    </source>
</reference>